<keyword evidence="1" id="KW-0732">Signal</keyword>
<evidence type="ECO:0000313" key="4">
    <source>
        <dbReference type="Proteomes" id="UP000195667"/>
    </source>
</evidence>
<evidence type="ECO:0000259" key="2">
    <source>
        <dbReference type="Pfam" id="PF24837"/>
    </source>
</evidence>
<dbReference type="Proteomes" id="UP000195667">
    <property type="component" value="Unassembled WGS sequence"/>
</dbReference>
<gene>
    <name evidence="3" type="ORF">CRENPOLYSF1_430076</name>
</gene>
<evidence type="ECO:0000313" key="3">
    <source>
        <dbReference type="EMBL" id="SJM93393.1"/>
    </source>
</evidence>
<evidence type="ECO:0000256" key="1">
    <source>
        <dbReference type="SAM" id="SignalP"/>
    </source>
</evidence>
<reference evidence="4" key="1">
    <citation type="submission" date="2017-02" db="EMBL/GenBank/DDBJ databases">
        <authorList>
            <person name="Daims H."/>
        </authorList>
    </citation>
    <scope>NUCLEOTIDE SEQUENCE [LARGE SCALE GENOMIC DNA]</scope>
</reference>
<proteinExistence type="predicted"/>
<protein>
    <recommendedName>
        <fullName evidence="2">AMIN-like domain-containing protein</fullName>
    </recommendedName>
</protein>
<feature type="signal peptide" evidence="1">
    <location>
        <begin position="1"/>
        <end position="24"/>
    </location>
</feature>
<dbReference type="RefSeq" id="WP_087143816.1">
    <property type="nucleotide sequence ID" value="NZ_FUKI01000119.1"/>
</dbReference>
<organism evidence="3 4">
    <name type="scientific">Crenothrix polyspora</name>
    <dbReference type="NCBI Taxonomy" id="360316"/>
    <lineage>
        <taxon>Bacteria</taxon>
        <taxon>Pseudomonadati</taxon>
        <taxon>Pseudomonadota</taxon>
        <taxon>Gammaproteobacteria</taxon>
        <taxon>Methylococcales</taxon>
        <taxon>Crenotrichaceae</taxon>
        <taxon>Crenothrix</taxon>
    </lineage>
</organism>
<dbReference type="EMBL" id="FUKI01000119">
    <property type="protein sequence ID" value="SJM93393.1"/>
    <property type="molecule type" value="Genomic_DNA"/>
</dbReference>
<dbReference type="Pfam" id="PF24837">
    <property type="entry name" value="AMIN-like"/>
    <property type="match status" value="1"/>
</dbReference>
<feature type="domain" description="AMIN-like" evidence="2">
    <location>
        <begin position="32"/>
        <end position="129"/>
    </location>
</feature>
<dbReference type="AlphaFoldDB" id="A0A1R4HAZ0"/>
<dbReference type="InterPro" id="IPR056303">
    <property type="entry name" value="AMIN-like"/>
</dbReference>
<sequence length="161" mass="17783">MKTNISGYFGLLTVLISLSNTTLAAPCTAYNTITKVTNTSIGNYDYVIFSIKKSSAPAYTVNSVTPPFYFDPSGNAVSVNGSAFKKIQFTGVEWMCSIPEVFQLPKIQIKDIKRTGQFEGVISYTVGYSNIPLTPPSQYITTYNYNAPGPLWKVVMKFKKN</sequence>
<name>A0A1R4HAZ0_9GAMM</name>
<feature type="chain" id="PRO_5013363168" description="AMIN-like domain-containing protein" evidence="1">
    <location>
        <begin position="25"/>
        <end position="161"/>
    </location>
</feature>
<keyword evidence="4" id="KW-1185">Reference proteome</keyword>
<accession>A0A1R4HAZ0</accession>